<evidence type="ECO:0000313" key="1">
    <source>
        <dbReference type="EMBL" id="ASV76399.1"/>
    </source>
</evidence>
<name>A0A286RKA7_9BACT</name>
<dbReference type="EMBL" id="CP018477">
    <property type="protein sequence ID" value="ASV76399.1"/>
    <property type="molecule type" value="Genomic_DNA"/>
</dbReference>
<proteinExistence type="predicted"/>
<accession>A0A286RKA7</accession>
<dbReference type="AlphaFoldDB" id="A0A286RKA7"/>
<dbReference type="KEGG" id="ttf:THTE_3798"/>
<sequence>MVFAGYSVAPLPPVLRETVFGLPAMTTGQAGLRLTDAHQQPL</sequence>
<dbReference type="Proteomes" id="UP000215086">
    <property type="component" value="Chromosome"/>
</dbReference>
<keyword evidence="2" id="KW-1185">Reference proteome</keyword>
<protein>
    <submittedName>
        <fullName evidence="1">Uncharacterized protein</fullName>
    </submittedName>
</protein>
<gene>
    <name evidence="1" type="ORF">THTE_3798</name>
</gene>
<reference evidence="1 2" key="1">
    <citation type="journal article" name="Front. Microbiol.">
        <title>Sugar Metabolism of the First Thermophilic Planctomycete Thermogutta terrifontis: Comparative Genomic and Transcriptomic Approaches.</title>
        <authorList>
            <person name="Elcheninov A.G."/>
            <person name="Menzel P."/>
            <person name="Gudbergsdottir S.R."/>
            <person name="Slesarev A.I."/>
            <person name="Kadnikov V.V."/>
            <person name="Krogh A."/>
            <person name="Bonch-Osmolovskaya E.A."/>
            <person name="Peng X."/>
            <person name="Kublanov I.V."/>
        </authorList>
    </citation>
    <scope>NUCLEOTIDE SEQUENCE [LARGE SCALE GENOMIC DNA]</scope>
    <source>
        <strain evidence="1 2">R1</strain>
    </source>
</reference>
<evidence type="ECO:0000313" key="2">
    <source>
        <dbReference type="Proteomes" id="UP000215086"/>
    </source>
</evidence>
<organism evidence="1 2">
    <name type="scientific">Thermogutta terrifontis</name>
    <dbReference type="NCBI Taxonomy" id="1331910"/>
    <lineage>
        <taxon>Bacteria</taxon>
        <taxon>Pseudomonadati</taxon>
        <taxon>Planctomycetota</taxon>
        <taxon>Planctomycetia</taxon>
        <taxon>Pirellulales</taxon>
        <taxon>Thermoguttaceae</taxon>
        <taxon>Thermogutta</taxon>
    </lineage>
</organism>